<gene>
    <name evidence="2" type="ORF">FA13DRAFT_1795809</name>
</gene>
<dbReference type="EMBL" id="QPFP01000050">
    <property type="protein sequence ID" value="TEB26157.1"/>
    <property type="molecule type" value="Genomic_DNA"/>
</dbReference>
<proteinExistence type="predicted"/>
<keyword evidence="3" id="KW-1185">Reference proteome</keyword>
<dbReference type="OrthoDB" id="3071638at2759"/>
<name>A0A4Y7SWD0_COPMI</name>
<evidence type="ECO:0000313" key="2">
    <source>
        <dbReference type="EMBL" id="TEB26157.1"/>
    </source>
</evidence>
<dbReference type="AlphaFoldDB" id="A0A4Y7SWD0"/>
<feature type="region of interest" description="Disordered" evidence="1">
    <location>
        <begin position="1"/>
        <end position="31"/>
    </location>
</feature>
<reference evidence="2 3" key="1">
    <citation type="journal article" date="2019" name="Nat. Ecol. Evol.">
        <title>Megaphylogeny resolves global patterns of mushroom evolution.</title>
        <authorList>
            <person name="Varga T."/>
            <person name="Krizsan K."/>
            <person name="Foldi C."/>
            <person name="Dima B."/>
            <person name="Sanchez-Garcia M."/>
            <person name="Sanchez-Ramirez S."/>
            <person name="Szollosi G.J."/>
            <person name="Szarkandi J.G."/>
            <person name="Papp V."/>
            <person name="Albert L."/>
            <person name="Andreopoulos W."/>
            <person name="Angelini C."/>
            <person name="Antonin V."/>
            <person name="Barry K.W."/>
            <person name="Bougher N.L."/>
            <person name="Buchanan P."/>
            <person name="Buyck B."/>
            <person name="Bense V."/>
            <person name="Catcheside P."/>
            <person name="Chovatia M."/>
            <person name="Cooper J."/>
            <person name="Damon W."/>
            <person name="Desjardin D."/>
            <person name="Finy P."/>
            <person name="Geml J."/>
            <person name="Haridas S."/>
            <person name="Hughes K."/>
            <person name="Justo A."/>
            <person name="Karasinski D."/>
            <person name="Kautmanova I."/>
            <person name="Kiss B."/>
            <person name="Kocsube S."/>
            <person name="Kotiranta H."/>
            <person name="LaButti K.M."/>
            <person name="Lechner B.E."/>
            <person name="Liimatainen K."/>
            <person name="Lipzen A."/>
            <person name="Lukacs Z."/>
            <person name="Mihaltcheva S."/>
            <person name="Morgado L.N."/>
            <person name="Niskanen T."/>
            <person name="Noordeloos M.E."/>
            <person name="Ohm R.A."/>
            <person name="Ortiz-Santana B."/>
            <person name="Ovrebo C."/>
            <person name="Racz N."/>
            <person name="Riley R."/>
            <person name="Savchenko A."/>
            <person name="Shiryaev A."/>
            <person name="Soop K."/>
            <person name="Spirin V."/>
            <person name="Szebenyi C."/>
            <person name="Tomsovsky M."/>
            <person name="Tulloss R.E."/>
            <person name="Uehling J."/>
            <person name="Grigoriev I.V."/>
            <person name="Vagvolgyi C."/>
            <person name="Papp T."/>
            <person name="Martin F.M."/>
            <person name="Miettinen O."/>
            <person name="Hibbett D.S."/>
            <person name="Nagy L.G."/>
        </authorList>
    </citation>
    <scope>NUCLEOTIDE SEQUENCE [LARGE SCALE GENOMIC DNA]</scope>
    <source>
        <strain evidence="2 3">FP101781</strain>
    </source>
</reference>
<evidence type="ECO:0000256" key="1">
    <source>
        <dbReference type="SAM" id="MobiDB-lite"/>
    </source>
</evidence>
<accession>A0A4Y7SWD0</accession>
<sequence>MASERKILKKASARQANSNEGTAPVTAPDECRGVAAATSTTRVQGDRSPTTVFPQGCTVLQGVLGGDSDEDQSKTKQECASVQLPSQEIPKDVNGAKDIPEVPRMYLSKVRGVDIIGRFGIEVRPLGEVDPEDFECIVSSVIGTIRRTVPEREREQYHYDLLKTLEKDDFDTKYDGAVAKFSLRNHLEADLEGFGTKSEAWARKIIDLFIKASHESKGFLEICLARDQGHRKGQADQFPCIIRKGDRHLQLTGRVDYMLTHFLKADKGLSSTTLSRSSSLDRVVPLMRPYTNILLIEAKRMDPKENIVSRNLPQVLAQAHLSMSKTGYVLRLRCRGRYSNVSIILLIGAKKCLGF</sequence>
<organism evidence="2 3">
    <name type="scientific">Coprinellus micaceus</name>
    <name type="common">Glistening ink-cap mushroom</name>
    <name type="synonym">Coprinus micaceus</name>
    <dbReference type="NCBI Taxonomy" id="71717"/>
    <lineage>
        <taxon>Eukaryota</taxon>
        <taxon>Fungi</taxon>
        <taxon>Dikarya</taxon>
        <taxon>Basidiomycota</taxon>
        <taxon>Agaricomycotina</taxon>
        <taxon>Agaricomycetes</taxon>
        <taxon>Agaricomycetidae</taxon>
        <taxon>Agaricales</taxon>
        <taxon>Agaricineae</taxon>
        <taxon>Psathyrellaceae</taxon>
        <taxon>Coprinellus</taxon>
    </lineage>
</organism>
<comment type="caution">
    <text evidence="2">The sequence shown here is derived from an EMBL/GenBank/DDBJ whole genome shotgun (WGS) entry which is preliminary data.</text>
</comment>
<protein>
    <submittedName>
        <fullName evidence="2">Uncharacterized protein</fullName>
    </submittedName>
</protein>
<evidence type="ECO:0000313" key="3">
    <source>
        <dbReference type="Proteomes" id="UP000298030"/>
    </source>
</evidence>
<dbReference type="Proteomes" id="UP000298030">
    <property type="component" value="Unassembled WGS sequence"/>
</dbReference>